<proteinExistence type="predicted"/>
<dbReference type="Proteomes" id="UP000008784">
    <property type="component" value="Unassembled WGS sequence"/>
</dbReference>
<evidence type="ECO:0000313" key="3">
    <source>
        <dbReference type="EMBL" id="EGX47259.1"/>
    </source>
</evidence>
<sequence length="253" mass="28508">MTASKKLAKEVSAPTTNPNRDVRCREARRLIAEYIWEKVQRRVDPLTITSSQPRRGPWQVVTNGEDWPRITLKTITIKDFDLIRQKLAENKIDIIFDETGAETTAPEPAGAMSQEMATLPQQIPPHDVVSGLAVHHESTPEPTASHEPANPAELDDAIPVLVSKKNILRLDLFQDLTSENKRLKEELAASQKEIVLLRNELDQYRGTPSVTMDRPRNDGGLNITPPDVLDRVAFLENILRRRPDLFPNLYDGA</sequence>
<evidence type="ECO:0000256" key="2">
    <source>
        <dbReference type="SAM" id="MobiDB-lite"/>
    </source>
</evidence>
<dbReference type="HOGENOM" id="CLU_1098275_0_0_1"/>
<dbReference type="RefSeq" id="XP_011124063.1">
    <property type="nucleotide sequence ID" value="XM_011125761.1"/>
</dbReference>
<comment type="caution">
    <text evidence="3">The sequence shown here is derived from an EMBL/GenBank/DDBJ whole genome shotgun (WGS) entry which is preliminary data.</text>
</comment>
<accession>G1XHV1</accession>
<reference evidence="3 4" key="1">
    <citation type="journal article" date="2011" name="PLoS Pathog.">
        <title>Genomic and proteomic analyses of the fungus Arthrobotrys oligospora provide insights into nematode-trap formation.</title>
        <authorList>
            <person name="Yang J."/>
            <person name="Wang L."/>
            <person name="Ji X."/>
            <person name="Feng Y."/>
            <person name="Li X."/>
            <person name="Zou C."/>
            <person name="Xu J."/>
            <person name="Ren Y."/>
            <person name="Mi Q."/>
            <person name="Wu J."/>
            <person name="Liu S."/>
            <person name="Liu Y."/>
            <person name="Huang X."/>
            <person name="Wang H."/>
            <person name="Niu X."/>
            <person name="Li J."/>
            <person name="Liang L."/>
            <person name="Luo Y."/>
            <person name="Ji K."/>
            <person name="Zhou W."/>
            <person name="Yu Z."/>
            <person name="Li G."/>
            <person name="Liu Y."/>
            <person name="Li L."/>
            <person name="Qiao M."/>
            <person name="Feng L."/>
            <person name="Zhang K.-Q."/>
        </authorList>
    </citation>
    <scope>NUCLEOTIDE SEQUENCE [LARGE SCALE GENOMIC DNA]</scope>
    <source>
        <strain evidence="4">ATCC 24927 / CBS 115.81 / DSM 1491</strain>
    </source>
</reference>
<dbReference type="InParanoid" id="G1XHV1"/>
<keyword evidence="1" id="KW-0175">Coiled coil</keyword>
<gene>
    <name evidence="3" type="ORF">AOL_s00091g3</name>
</gene>
<name>G1XHV1_ARTOA</name>
<keyword evidence="4" id="KW-1185">Reference proteome</keyword>
<feature type="coiled-coil region" evidence="1">
    <location>
        <begin position="173"/>
        <end position="207"/>
    </location>
</feature>
<evidence type="ECO:0000256" key="1">
    <source>
        <dbReference type="SAM" id="Coils"/>
    </source>
</evidence>
<evidence type="ECO:0000313" key="4">
    <source>
        <dbReference type="Proteomes" id="UP000008784"/>
    </source>
</evidence>
<dbReference type="EMBL" id="ADOT01000163">
    <property type="protein sequence ID" value="EGX47259.1"/>
    <property type="molecule type" value="Genomic_DNA"/>
</dbReference>
<protein>
    <submittedName>
        <fullName evidence="3">Uncharacterized protein</fullName>
    </submittedName>
</protein>
<organism evidence="3 4">
    <name type="scientific">Arthrobotrys oligospora (strain ATCC 24927 / CBS 115.81 / DSM 1491)</name>
    <name type="common">Nematode-trapping fungus</name>
    <name type="synonym">Didymozoophaga oligospora</name>
    <dbReference type="NCBI Taxonomy" id="756982"/>
    <lineage>
        <taxon>Eukaryota</taxon>
        <taxon>Fungi</taxon>
        <taxon>Dikarya</taxon>
        <taxon>Ascomycota</taxon>
        <taxon>Pezizomycotina</taxon>
        <taxon>Orbiliomycetes</taxon>
        <taxon>Orbiliales</taxon>
        <taxon>Orbiliaceae</taxon>
        <taxon>Orbilia</taxon>
        <taxon>Orbilia oligospora</taxon>
    </lineage>
</organism>
<dbReference type="AlphaFoldDB" id="G1XHV1"/>
<feature type="region of interest" description="Disordered" evidence="2">
    <location>
        <begin position="1"/>
        <end position="20"/>
    </location>
</feature>
<dbReference type="GeneID" id="22895068"/>